<dbReference type="Pfam" id="PF01957">
    <property type="entry name" value="NfeD"/>
    <property type="match status" value="1"/>
</dbReference>
<dbReference type="Proteomes" id="UP000003178">
    <property type="component" value="Unassembled WGS sequence"/>
</dbReference>
<accession>B6FW87</accession>
<dbReference type="PANTHER" id="PTHR33507">
    <property type="entry name" value="INNER MEMBRANE PROTEIN YBBJ"/>
    <property type="match status" value="1"/>
</dbReference>
<feature type="domain" description="NfeD-like C-terminal" evidence="6">
    <location>
        <begin position="86"/>
        <end position="144"/>
    </location>
</feature>
<evidence type="ECO:0000256" key="4">
    <source>
        <dbReference type="ARBA" id="ARBA00023136"/>
    </source>
</evidence>
<dbReference type="InterPro" id="IPR002810">
    <property type="entry name" value="NfeD-like_C"/>
</dbReference>
<feature type="transmembrane region" description="Helical" evidence="5">
    <location>
        <begin position="9"/>
        <end position="34"/>
    </location>
</feature>
<comment type="subcellular location">
    <subcellularLocation>
        <location evidence="1">Membrane</location>
        <topology evidence="1">Multi-pass membrane protein</topology>
    </subcellularLocation>
</comment>
<dbReference type="HOGENOM" id="CLU_116732_2_1_9"/>
<evidence type="ECO:0000256" key="2">
    <source>
        <dbReference type="ARBA" id="ARBA00022692"/>
    </source>
</evidence>
<dbReference type="EMBL" id="ABWP01000006">
    <property type="protein sequence ID" value="EEA86214.1"/>
    <property type="molecule type" value="Genomic_DNA"/>
</dbReference>
<organism evidence="7 8">
    <name type="scientific">Peptacetobacter hiranonis (strain DSM 13275 / JCM 10541 / KCTC 15199 / TO-931)</name>
    <name type="common">Clostridium hiranonis</name>
    <dbReference type="NCBI Taxonomy" id="500633"/>
    <lineage>
        <taxon>Bacteria</taxon>
        <taxon>Bacillati</taxon>
        <taxon>Bacillota</taxon>
        <taxon>Clostridia</taxon>
        <taxon>Peptostreptococcales</taxon>
        <taxon>Peptostreptococcaceae</taxon>
        <taxon>Peptacetobacter</taxon>
    </lineage>
</organism>
<reference evidence="7 8" key="2">
    <citation type="submission" date="2008-10" db="EMBL/GenBank/DDBJ databases">
        <title>Draft genome sequence of Clostridium hiranonis (DSM 13275).</title>
        <authorList>
            <person name="Sudarsanam P."/>
            <person name="Ley R."/>
            <person name="Guruge J."/>
            <person name="Turnbaugh P.J."/>
            <person name="Mahowald M."/>
            <person name="Liep D."/>
            <person name="Gordon J."/>
        </authorList>
    </citation>
    <scope>NUCLEOTIDE SEQUENCE [LARGE SCALE GENOMIC DNA]</scope>
    <source>
        <strain evidence="7 8">DSM 13275</strain>
    </source>
</reference>
<sequence length="144" mass="15891">MLLGINIKLVWLAVAVIFGIGEMFTAGLTLIWFSFGALATMFLTTYIESIPMQVVIFGVSSSIMLFIATKLMVKKDESYISNTNIDALIGKYAIVEKDVSNIAYGIVNLEGEKWTAVSEKEVTYKKGEKVKVVRIDGVKLVVTK</sequence>
<protein>
    <submittedName>
        <fullName evidence="7">Nodulation efficiency protein D</fullName>
    </submittedName>
</protein>
<dbReference type="SUPFAM" id="SSF141322">
    <property type="entry name" value="NfeD domain-like"/>
    <property type="match status" value="1"/>
</dbReference>
<name>B6FW87_PEPHT</name>
<evidence type="ECO:0000259" key="6">
    <source>
        <dbReference type="Pfam" id="PF01957"/>
    </source>
</evidence>
<evidence type="ECO:0000256" key="3">
    <source>
        <dbReference type="ARBA" id="ARBA00022989"/>
    </source>
</evidence>
<feature type="transmembrane region" description="Helical" evidence="5">
    <location>
        <begin position="54"/>
        <end position="73"/>
    </location>
</feature>
<keyword evidence="4 5" id="KW-0472">Membrane</keyword>
<dbReference type="Gene3D" id="2.40.50.140">
    <property type="entry name" value="Nucleic acid-binding proteins"/>
    <property type="match status" value="1"/>
</dbReference>
<gene>
    <name evidence="7" type="ORF">CLOHIR_00136</name>
</gene>
<keyword evidence="3 5" id="KW-1133">Transmembrane helix</keyword>
<evidence type="ECO:0000256" key="1">
    <source>
        <dbReference type="ARBA" id="ARBA00004141"/>
    </source>
</evidence>
<keyword evidence="2 5" id="KW-0812">Transmembrane</keyword>
<dbReference type="PANTHER" id="PTHR33507:SF3">
    <property type="entry name" value="INNER MEMBRANE PROTEIN YBBJ"/>
    <property type="match status" value="1"/>
</dbReference>
<proteinExistence type="predicted"/>
<dbReference type="RefSeq" id="WP_006439054.1">
    <property type="nucleotide sequence ID" value="NZ_DS995355.1"/>
</dbReference>
<dbReference type="eggNOG" id="COG1585">
    <property type="taxonomic scope" value="Bacteria"/>
</dbReference>
<dbReference type="GO" id="GO:0005886">
    <property type="term" value="C:plasma membrane"/>
    <property type="evidence" value="ECO:0007669"/>
    <property type="project" value="TreeGrafter"/>
</dbReference>
<evidence type="ECO:0000313" key="7">
    <source>
        <dbReference type="EMBL" id="EEA86214.1"/>
    </source>
</evidence>
<dbReference type="InterPro" id="IPR052165">
    <property type="entry name" value="Membrane_assoc_protease"/>
</dbReference>
<keyword evidence="8" id="KW-1185">Reference proteome</keyword>
<reference evidence="7 8" key="1">
    <citation type="submission" date="2008-09" db="EMBL/GenBank/DDBJ databases">
        <authorList>
            <person name="Fulton L."/>
            <person name="Clifton S."/>
            <person name="Fulton B."/>
            <person name="Xu J."/>
            <person name="Minx P."/>
            <person name="Pepin K.H."/>
            <person name="Johnson M."/>
            <person name="Thiruvilangam P."/>
            <person name="Bhonagiri V."/>
            <person name="Nash W.E."/>
            <person name="Mardis E.R."/>
            <person name="Wilson R.K."/>
        </authorList>
    </citation>
    <scope>NUCLEOTIDE SEQUENCE [LARGE SCALE GENOMIC DNA]</scope>
    <source>
        <strain evidence="7 8">DSM 13275</strain>
    </source>
</reference>
<comment type="caution">
    <text evidence="7">The sequence shown here is derived from an EMBL/GenBank/DDBJ whole genome shotgun (WGS) entry which is preliminary data.</text>
</comment>
<evidence type="ECO:0000313" key="8">
    <source>
        <dbReference type="Proteomes" id="UP000003178"/>
    </source>
</evidence>
<dbReference type="AlphaFoldDB" id="B6FW87"/>
<evidence type="ECO:0000256" key="5">
    <source>
        <dbReference type="SAM" id="Phobius"/>
    </source>
</evidence>
<dbReference type="STRING" id="500633.CLOHIR_00136"/>
<dbReference type="InterPro" id="IPR012340">
    <property type="entry name" value="NA-bd_OB-fold"/>
</dbReference>